<dbReference type="Proteomes" id="UP000015101">
    <property type="component" value="Unassembled WGS sequence"/>
</dbReference>
<dbReference type="Pfam" id="PF16044">
    <property type="entry name" value="DUF4796_C"/>
    <property type="match status" value="1"/>
</dbReference>
<evidence type="ECO:0000259" key="1">
    <source>
        <dbReference type="Pfam" id="PF16044"/>
    </source>
</evidence>
<reference evidence="3 5" key="2">
    <citation type="journal article" date="2013" name="Nature">
        <title>Insights into bilaterian evolution from three spiralian genomes.</title>
        <authorList>
            <person name="Simakov O."/>
            <person name="Marletaz F."/>
            <person name="Cho S.J."/>
            <person name="Edsinger-Gonzales E."/>
            <person name="Havlak P."/>
            <person name="Hellsten U."/>
            <person name="Kuo D.H."/>
            <person name="Larsson T."/>
            <person name="Lv J."/>
            <person name="Arendt D."/>
            <person name="Savage R."/>
            <person name="Osoegawa K."/>
            <person name="de Jong P."/>
            <person name="Grimwood J."/>
            <person name="Chapman J.A."/>
            <person name="Shapiro H."/>
            <person name="Aerts A."/>
            <person name="Otillar R.P."/>
            <person name="Terry A.Y."/>
            <person name="Boore J.L."/>
            <person name="Grigoriev I.V."/>
            <person name="Lindberg D.R."/>
            <person name="Seaver E.C."/>
            <person name="Weisblat D.A."/>
            <person name="Putnam N.H."/>
            <person name="Rokhsar D.S."/>
        </authorList>
    </citation>
    <scope>NUCLEOTIDE SEQUENCE</scope>
</reference>
<protein>
    <recommendedName>
        <fullName evidence="6">MKRN2 opposite strand protein</fullName>
    </recommendedName>
</protein>
<evidence type="ECO:0008006" key="6">
    <source>
        <dbReference type="Google" id="ProtNLM"/>
    </source>
</evidence>
<sequence length="207" mass="23911">MYNSKPLLMFRHCDDNLNTFVLNLPQFCPLCGDDLESAATFKVPLFKVPNPLSDGHQNPFRIVIKPTAGNFMDNYTTEKNLHIGVTDSKGDVFHFNKNGLNRSTSSPFQSPSLSPSSPSTSEWNSCLAMMMCDQWGEERYKDNEYNCYTFVLSFLTELRLSNYLPTINSKEKFCEEFIYKNLIKCLNYISIIKEIEKNNYFINKKLT</sequence>
<dbReference type="OMA" id="PNMYGMM"/>
<dbReference type="FunCoup" id="T1G710">
    <property type="interactions" value="76"/>
</dbReference>
<evidence type="ECO:0000313" key="4">
    <source>
        <dbReference type="EnsemblMetazoa" id="HelroP88263"/>
    </source>
</evidence>
<dbReference type="InterPro" id="IPR032016">
    <property type="entry name" value="MKRN2OS-like"/>
</dbReference>
<dbReference type="RefSeq" id="XP_009028122.1">
    <property type="nucleotide sequence ID" value="XM_009029874.1"/>
</dbReference>
<feature type="domain" description="MKRN2 opposite strand protein-like N-terminal" evidence="2">
    <location>
        <begin position="5"/>
        <end position="35"/>
    </location>
</feature>
<organism evidence="4 5">
    <name type="scientific">Helobdella robusta</name>
    <name type="common">Californian leech</name>
    <dbReference type="NCBI Taxonomy" id="6412"/>
    <lineage>
        <taxon>Eukaryota</taxon>
        <taxon>Metazoa</taxon>
        <taxon>Spiralia</taxon>
        <taxon>Lophotrochozoa</taxon>
        <taxon>Annelida</taxon>
        <taxon>Clitellata</taxon>
        <taxon>Hirudinea</taxon>
        <taxon>Rhynchobdellida</taxon>
        <taxon>Glossiphoniidae</taxon>
        <taxon>Helobdella</taxon>
    </lineage>
</organism>
<dbReference type="EMBL" id="KB097594">
    <property type="protein sequence ID" value="ESN93727.1"/>
    <property type="molecule type" value="Genomic_DNA"/>
</dbReference>
<dbReference type="InParanoid" id="T1G710"/>
<dbReference type="EMBL" id="AMQM01007283">
    <property type="status" value="NOT_ANNOTATED_CDS"/>
    <property type="molecule type" value="Genomic_DNA"/>
</dbReference>
<gene>
    <name evidence="4" type="primary">20216857</name>
    <name evidence="3" type="ORF">HELRODRAFT_88263</name>
</gene>
<name>T1G710_HELRO</name>
<evidence type="ECO:0000259" key="2">
    <source>
        <dbReference type="Pfam" id="PF22795"/>
    </source>
</evidence>
<dbReference type="CTD" id="20216857"/>
<reference evidence="4" key="3">
    <citation type="submission" date="2015-06" db="UniProtKB">
        <authorList>
            <consortium name="EnsemblMetazoa"/>
        </authorList>
    </citation>
    <scope>IDENTIFICATION</scope>
</reference>
<evidence type="ECO:0000313" key="5">
    <source>
        <dbReference type="Proteomes" id="UP000015101"/>
    </source>
</evidence>
<dbReference type="InterPro" id="IPR053921">
    <property type="entry name" value="MKRN2OS-like_C"/>
</dbReference>
<reference evidence="5" key="1">
    <citation type="submission" date="2012-12" db="EMBL/GenBank/DDBJ databases">
        <authorList>
            <person name="Hellsten U."/>
            <person name="Grimwood J."/>
            <person name="Chapman J.A."/>
            <person name="Shapiro H."/>
            <person name="Aerts A."/>
            <person name="Otillar R.P."/>
            <person name="Terry A.Y."/>
            <person name="Boore J.L."/>
            <person name="Simakov O."/>
            <person name="Marletaz F."/>
            <person name="Cho S.-J."/>
            <person name="Edsinger-Gonzales E."/>
            <person name="Havlak P."/>
            <person name="Kuo D.-H."/>
            <person name="Larsson T."/>
            <person name="Lv J."/>
            <person name="Arendt D."/>
            <person name="Savage R."/>
            <person name="Osoegawa K."/>
            <person name="de Jong P."/>
            <person name="Lindberg D.R."/>
            <person name="Seaver E.C."/>
            <person name="Weisblat D.A."/>
            <person name="Putnam N.H."/>
            <person name="Grigoriev I.V."/>
            <person name="Rokhsar D.S."/>
        </authorList>
    </citation>
    <scope>NUCLEOTIDE SEQUENCE</scope>
</reference>
<proteinExistence type="predicted"/>
<dbReference type="Pfam" id="PF22795">
    <property type="entry name" value="DUF4796_N"/>
    <property type="match status" value="1"/>
</dbReference>
<evidence type="ECO:0000313" key="3">
    <source>
        <dbReference type="EMBL" id="ESN93727.1"/>
    </source>
</evidence>
<dbReference type="PANTHER" id="PTHR33963:SF2">
    <property type="entry name" value="MKRN2 OPPOSITE STRAND PROTEIN"/>
    <property type="match status" value="1"/>
</dbReference>
<dbReference type="eggNOG" id="ENOG502R8ZC">
    <property type="taxonomic scope" value="Eukaryota"/>
</dbReference>
<dbReference type="PANTHER" id="PTHR33963">
    <property type="entry name" value="MKRN2 OPPOSITE STRAND PROTEIN"/>
    <property type="match status" value="1"/>
</dbReference>
<feature type="domain" description="MKRN2 opposite strand protein-like C-terminal" evidence="1">
    <location>
        <begin position="46"/>
        <end position="195"/>
    </location>
</feature>
<dbReference type="EnsemblMetazoa" id="HelroT88263">
    <property type="protein sequence ID" value="HelroP88263"/>
    <property type="gene ID" value="HelroG88263"/>
</dbReference>
<dbReference type="InterPro" id="IPR053922">
    <property type="entry name" value="MKRN2OS-like_N"/>
</dbReference>
<dbReference type="HOGENOM" id="CLU_084023_0_0_1"/>
<dbReference type="OrthoDB" id="10065749at2759"/>
<dbReference type="GeneID" id="20216857"/>
<dbReference type="AlphaFoldDB" id="T1G710"/>
<keyword evidence="5" id="KW-1185">Reference proteome</keyword>
<accession>T1G710</accession>
<dbReference type="KEGG" id="hro:HELRODRAFT_88263"/>